<dbReference type="Pfam" id="PF20732">
    <property type="entry name" value="NamZ_C"/>
    <property type="match status" value="1"/>
</dbReference>
<sequence length="400" mass="42851">MTEAAVPCRDVRAARSVRTGVQRLVEDPGLVAGSAVGLFTNDTGTMPDLTRNVDALLAAGVPLTTLFTPEHGMAGAVQAGESEPGGVDEGTGLAVLDTYGRSGRELDDQLRGSGVDAVLFDLQDVGVRYYTYVWTLYDLLCSAARIGLPVTVLDRPNPLGGVRTEGPGLLGSCASFVGRVSVPLRHGLTVGELARWFAAEHVPEATAARPDLDVVAMDGWRRDDTGADGRVWVMPSPNMPTLDTARVYPCTGLLEGTNVSEGRGTTRPFEIVGAPYADARLASCLTELGFPGVRFRDLRFRPTHGKWTGSTLRGVQMHVLDPDAFEPVRTGIGILSAFAELYPDGFRWREPDDRHRPPFVDLLWGSPALRSGVDARHDADEILAASPPAPRPPADAVLYT</sequence>
<dbReference type="Proteomes" id="UP000243528">
    <property type="component" value="Unassembled WGS sequence"/>
</dbReference>
<feature type="domain" description="Peptidoglycan beta-N-acetylmuramidase NamZ C-terminal" evidence="2">
    <location>
        <begin position="247"/>
        <end position="385"/>
    </location>
</feature>
<dbReference type="AlphaFoldDB" id="A0A2P8EGE1"/>
<proteinExistence type="predicted"/>
<reference evidence="3 4" key="1">
    <citation type="submission" date="2018-03" db="EMBL/GenBank/DDBJ databases">
        <title>Genomic Encyclopedia of Archaeal and Bacterial Type Strains, Phase II (KMG-II): from individual species to whole genera.</title>
        <authorList>
            <person name="Goeker M."/>
        </authorList>
    </citation>
    <scope>NUCLEOTIDE SEQUENCE [LARGE SCALE GENOMIC DNA]</scope>
    <source>
        <strain evidence="3 4">DSM 45211</strain>
    </source>
</reference>
<protein>
    <submittedName>
        <fullName evidence="3">Uncharacterized protein YbbC (DUF1343 family)</fullName>
    </submittedName>
</protein>
<dbReference type="PANTHER" id="PTHR42915:SF1">
    <property type="entry name" value="PEPTIDOGLYCAN BETA-N-ACETYLMURAMIDASE NAMZ"/>
    <property type="match status" value="1"/>
</dbReference>
<evidence type="ECO:0000259" key="2">
    <source>
        <dbReference type="Pfam" id="PF20732"/>
    </source>
</evidence>
<feature type="domain" description="Peptidoglycan beta-N-acetylmuramidase NamZ N-terminal" evidence="1">
    <location>
        <begin position="36"/>
        <end position="242"/>
    </location>
</feature>
<dbReference type="PANTHER" id="PTHR42915">
    <property type="entry name" value="HYPOTHETICAL 460 KDA PROTEIN IN FEUA-SIGW INTERGENIC REGION [PRECURSOR]"/>
    <property type="match status" value="1"/>
</dbReference>
<accession>A0A2P8EGE1</accession>
<dbReference type="Pfam" id="PF07075">
    <property type="entry name" value="NamZ_N"/>
    <property type="match status" value="1"/>
</dbReference>
<dbReference type="InterPro" id="IPR008302">
    <property type="entry name" value="NamZ"/>
</dbReference>
<dbReference type="GO" id="GO:0033922">
    <property type="term" value="F:peptidoglycan beta-N-acetylmuramidase activity"/>
    <property type="evidence" value="ECO:0007669"/>
    <property type="project" value="InterPro"/>
</dbReference>
<evidence type="ECO:0000313" key="4">
    <source>
        <dbReference type="Proteomes" id="UP000243528"/>
    </source>
</evidence>
<dbReference type="RefSeq" id="WP_205740396.1">
    <property type="nucleotide sequence ID" value="NZ_ML142897.1"/>
</dbReference>
<evidence type="ECO:0000259" key="1">
    <source>
        <dbReference type="Pfam" id="PF07075"/>
    </source>
</evidence>
<evidence type="ECO:0000313" key="3">
    <source>
        <dbReference type="EMBL" id="PSL08546.1"/>
    </source>
</evidence>
<name>A0A2P8EGE1_9ACTN</name>
<organism evidence="3 4">
    <name type="scientific">Haloactinopolyspora alba</name>
    <dbReference type="NCBI Taxonomy" id="648780"/>
    <lineage>
        <taxon>Bacteria</taxon>
        <taxon>Bacillati</taxon>
        <taxon>Actinomycetota</taxon>
        <taxon>Actinomycetes</taxon>
        <taxon>Jiangellales</taxon>
        <taxon>Jiangellaceae</taxon>
        <taxon>Haloactinopolyspora</taxon>
    </lineage>
</organism>
<dbReference type="InterPro" id="IPR048502">
    <property type="entry name" value="NamZ_N"/>
</dbReference>
<keyword evidence="4" id="KW-1185">Reference proteome</keyword>
<dbReference type="InterPro" id="IPR048503">
    <property type="entry name" value="NamZ_C"/>
</dbReference>
<dbReference type="Gene3D" id="3.90.1150.140">
    <property type="match status" value="1"/>
</dbReference>
<comment type="caution">
    <text evidence="3">The sequence shown here is derived from an EMBL/GenBank/DDBJ whole genome shotgun (WGS) entry which is preliminary data.</text>
</comment>
<dbReference type="EMBL" id="PYGE01000001">
    <property type="protein sequence ID" value="PSL08546.1"/>
    <property type="molecule type" value="Genomic_DNA"/>
</dbReference>
<dbReference type="PIRSF" id="PIRSF016719">
    <property type="entry name" value="UCP016719"/>
    <property type="match status" value="1"/>
</dbReference>
<gene>
    <name evidence="3" type="ORF">CLV30_101521</name>
</gene>
<dbReference type="Gene3D" id="3.40.50.12170">
    <property type="entry name" value="Uncharacterised protein PF07075, DUF1343"/>
    <property type="match status" value="1"/>
</dbReference>